<sequence>MGEQNYTPPLGTGDTQDYDRAIRIWTRERRWRSALLQATAPVAGETIIDFGCGTGTFAVMLKTAQPDVRVIGIDPDEEALTIARAKAEQAGVDVEWRRGFASDLAGDSADAAVSSLVFHQMPVVEKARAFAALLQVLRPRGRLLVADYGRQRGLMRLLFRATIQRLDGVADTQPNADGILPDLISEAGFVDVREIDRVHTVTGTIMLLEAKRPA</sequence>
<organism evidence="2 3">
    <name type="scientific">Sphingomonas baiyangensis</name>
    <dbReference type="NCBI Taxonomy" id="2572576"/>
    <lineage>
        <taxon>Bacteria</taxon>
        <taxon>Pseudomonadati</taxon>
        <taxon>Pseudomonadota</taxon>
        <taxon>Alphaproteobacteria</taxon>
        <taxon>Sphingomonadales</taxon>
        <taxon>Sphingomonadaceae</taxon>
        <taxon>Sphingomonas</taxon>
    </lineage>
</organism>
<dbReference type="AlphaFoldDB" id="A0A4U1L610"/>
<name>A0A4U1L610_9SPHN</name>
<keyword evidence="2" id="KW-0489">Methyltransferase</keyword>
<dbReference type="GO" id="GO:0032259">
    <property type="term" value="P:methylation"/>
    <property type="evidence" value="ECO:0007669"/>
    <property type="project" value="UniProtKB-KW"/>
</dbReference>
<evidence type="ECO:0000313" key="3">
    <source>
        <dbReference type="Proteomes" id="UP000309138"/>
    </source>
</evidence>
<gene>
    <name evidence="2" type="ORF">FBR43_12455</name>
</gene>
<proteinExistence type="predicted"/>
<dbReference type="EMBL" id="SWKR01000002">
    <property type="protein sequence ID" value="TKD52282.1"/>
    <property type="molecule type" value="Genomic_DNA"/>
</dbReference>
<reference evidence="2 3" key="1">
    <citation type="submission" date="2019-04" db="EMBL/GenBank/DDBJ databases">
        <authorList>
            <person name="Yang Y."/>
            <person name="Wei D."/>
        </authorList>
    </citation>
    <scope>NUCLEOTIDE SEQUENCE [LARGE SCALE GENOMIC DNA]</scope>
    <source>
        <strain evidence="2 3">L-1-4w-11</strain>
    </source>
</reference>
<keyword evidence="3" id="KW-1185">Reference proteome</keyword>
<keyword evidence="2" id="KW-0808">Transferase</keyword>
<feature type="domain" description="Methyltransferase" evidence="1">
    <location>
        <begin position="47"/>
        <end position="141"/>
    </location>
</feature>
<dbReference type="GO" id="GO:0008168">
    <property type="term" value="F:methyltransferase activity"/>
    <property type="evidence" value="ECO:0007669"/>
    <property type="project" value="UniProtKB-KW"/>
</dbReference>
<dbReference type="Pfam" id="PF13649">
    <property type="entry name" value="Methyltransf_25"/>
    <property type="match status" value="1"/>
</dbReference>
<protein>
    <submittedName>
        <fullName evidence="2">Class I SAM-dependent methyltransferase</fullName>
    </submittedName>
</protein>
<dbReference type="OrthoDB" id="9795634at2"/>
<dbReference type="Gene3D" id="3.40.50.150">
    <property type="entry name" value="Vaccinia Virus protein VP39"/>
    <property type="match status" value="1"/>
</dbReference>
<dbReference type="PANTHER" id="PTHR43591">
    <property type="entry name" value="METHYLTRANSFERASE"/>
    <property type="match status" value="1"/>
</dbReference>
<dbReference type="InterPro" id="IPR041698">
    <property type="entry name" value="Methyltransf_25"/>
</dbReference>
<evidence type="ECO:0000313" key="2">
    <source>
        <dbReference type="EMBL" id="TKD52282.1"/>
    </source>
</evidence>
<accession>A0A4U1L610</accession>
<dbReference type="InterPro" id="IPR029063">
    <property type="entry name" value="SAM-dependent_MTases_sf"/>
</dbReference>
<evidence type="ECO:0000259" key="1">
    <source>
        <dbReference type="Pfam" id="PF13649"/>
    </source>
</evidence>
<comment type="caution">
    <text evidence="2">The sequence shown here is derived from an EMBL/GenBank/DDBJ whole genome shotgun (WGS) entry which is preliminary data.</text>
</comment>
<dbReference type="Proteomes" id="UP000309138">
    <property type="component" value="Unassembled WGS sequence"/>
</dbReference>
<dbReference type="CDD" id="cd02440">
    <property type="entry name" value="AdoMet_MTases"/>
    <property type="match status" value="1"/>
</dbReference>
<dbReference type="SUPFAM" id="SSF53335">
    <property type="entry name" value="S-adenosyl-L-methionine-dependent methyltransferases"/>
    <property type="match status" value="1"/>
</dbReference>